<evidence type="ECO:0000313" key="1">
    <source>
        <dbReference type="EMBL" id="MCF2949734.1"/>
    </source>
</evidence>
<protein>
    <submittedName>
        <fullName evidence="1">DUF3083 family protein</fullName>
    </submittedName>
</protein>
<keyword evidence="2" id="KW-1185">Reference proteome</keyword>
<dbReference type="InterPro" id="IPR021433">
    <property type="entry name" value="DUF3083"/>
</dbReference>
<dbReference type="EMBL" id="JAKGAS010000010">
    <property type="protein sequence ID" value="MCF2949734.1"/>
    <property type="molecule type" value="Genomic_DNA"/>
</dbReference>
<accession>A0ABS9DD75</accession>
<sequence>MRRSTSILRKHRAGDKVYLPSDSRDNQYILAEFPLTDELVKSVAGSIDTNLKKPYQRFYQKLASSIFETTEKHGIERANLVANNKLVRVRYGSEQQVLHTEQQSFFFYCPSHNATFKGYFDGAVKARKIKLLFLATGENLRLNSAAFHEKVFGAVKEIASNLGLAADSVKVRDHQHITFDIFAQEKGLKSTITHSFREMADRYAKQGFNIGQDHTSLTYTVVSIPMMRRLLKGTNIDYDSEQPYQALYQKIEDAFKSAVEKNALKHAALLGISASPIVRYNNEDSVNLNGEIVGIGFDPTKEETFVTSMWEGDTLVDTIRFIFFANERDESNNNYGKFANQSIQAVKDFADEVNWKKDHDDIIVRIHQHIMRKV</sequence>
<reference evidence="1 2" key="1">
    <citation type="submission" date="2022-01" db="EMBL/GenBank/DDBJ databases">
        <title>Paraglaciecola sp. G1-23.</title>
        <authorList>
            <person name="Jin M.S."/>
            <person name="Han D.M."/>
            <person name="Kim H.M."/>
            <person name="Jeon C.O."/>
        </authorList>
    </citation>
    <scope>NUCLEOTIDE SEQUENCE [LARGE SCALE GENOMIC DNA]</scope>
    <source>
        <strain evidence="1 2">G1-23</strain>
    </source>
</reference>
<name>A0ABS9DD75_9ALTE</name>
<dbReference type="Proteomes" id="UP001521137">
    <property type="component" value="Unassembled WGS sequence"/>
</dbReference>
<dbReference type="RefSeq" id="WP_235313836.1">
    <property type="nucleotide sequence ID" value="NZ_JAKGAS010000010.1"/>
</dbReference>
<organism evidence="1 2">
    <name type="scientific">Paraglaciecola algarum</name>
    <dbReference type="NCBI Taxonomy" id="3050085"/>
    <lineage>
        <taxon>Bacteria</taxon>
        <taxon>Pseudomonadati</taxon>
        <taxon>Pseudomonadota</taxon>
        <taxon>Gammaproteobacteria</taxon>
        <taxon>Alteromonadales</taxon>
        <taxon>Alteromonadaceae</taxon>
        <taxon>Paraglaciecola</taxon>
    </lineage>
</organism>
<proteinExistence type="predicted"/>
<evidence type="ECO:0000313" key="2">
    <source>
        <dbReference type="Proteomes" id="UP001521137"/>
    </source>
</evidence>
<gene>
    <name evidence="1" type="ORF">L0668_16565</name>
</gene>
<comment type="caution">
    <text evidence="1">The sequence shown here is derived from an EMBL/GenBank/DDBJ whole genome shotgun (WGS) entry which is preliminary data.</text>
</comment>
<dbReference type="Pfam" id="PF11281">
    <property type="entry name" value="DUF3083"/>
    <property type="match status" value="1"/>
</dbReference>